<evidence type="ECO:0000313" key="3">
    <source>
        <dbReference type="Proteomes" id="UP000007800"/>
    </source>
</evidence>
<dbReference type="Proteomes" id="UP000007800">
    <property type="component" value="Unassembled WGS sequence"/>
</dbReference>
<dbReference type="RefSeq" id="XP_002768847.1">
    <property type="nucleotide sequence ID" value="XM_002768801.1"/>
</dbReference>
<gene>
    <name evidence="2" type="ORF">Pmar_PMAR000255</name>
</gene>
<evidence type="ECO:0000256" key="1">
    <source>
        <dbReference type="SAM" id="MobiDB-lite"/>
    </source>
</evidence>
<dbReference type="AlphaFoldDB" id="C5LNY3"/>
<reference evidence="2 3" key="1">
    <citation type="submission" date="2008-07" db="EMBL/GenBank/DDBJ databases">
        <authorList>
            <person name="El-Sayed N."/>
            <person name="Caler E."/>
            <person name="Inman J."/>
            <person name="Amedeo P."/>
            <person name="Hass B."/>
            <person name="Wortman J."/>
        </authorList>
    </citation>
    <scope>NUCLEOTIDE SEQUENCE [LARGE SCALE GENOMIC DNA]</scope>
    <source>
        <strain evidence="3">ATCC 50983 / TXsc</strain>
    </source>
</reference>
<feature type="non-terminal residue" evidence="2">
    <location>
        <position position="53"/>
    </location>
</feature>
<feature type="compositionally biased region" description="Low complexity" evidence="1">
    <location>
        <begin position="1"/>
        <end position="16"/>
    </location>
</feature>
<protein>
    <submittedName>
        <fullName evidence="2">Uncharacterized protein</fullName>
    </submittedName>
</protein>
<dbReference type="InParanoid" id="C5LNY3"/>
<name>C5LNY3_PERM5</name>
<dbReference type="GeneID" id="9040096"/>
<evidence type="ECO:0000313" key="2">
    <source>
        <dbReference type="EMBL" id="EER01565.1"/>
    </source>
</evidence>
<feature type="region of interest" description="Disordered" evidence="1">
    <location>
        <begin position="1"/>
        <end position="53"/>
    </location>
</feature>
<feature type="compositionally biased region" description="Basic and acidic residues" evidence="1">
    <location>
        <begin position="17"/>
        <end position="32"/>
    </location>
</feature>
<feature type="compositionally biased region" description="Acidic residues" evidence="1">
    <location>
        <begin position="34"/>
        <end position="53"/>
    </location>
</feature>
<sequence length="53" mass="5642">TLNRGSPAASSSPSRSPGERQHESSAKNHGGNDAEIDDDWEISDDEVDDADDT</sequence>
<feature type="non-terminal residue" evidence="2">
    <location>
        <position position="1"/>
    </location>
</feature>
<organism evidence="3">
    <name type="scientific">Perkinsus marinus (strain ATCC 50983 / TXsc)</name>
    <dbReference type="NCBI Taxonomy" id="423536"/>
    <lineage>
        <taxon>Eukaryota</taxon>
        <taxon>Sar</taxon>
        <taxon>Alveolata</taxon>
        <taxon>Perkinsozoa</taxon>
        <taxon>Perkinsea</taxon>
        <taxon>Perkinsida</taxon>
        <taxon>Perkinsidae</taxon>
        <taxon>Perkinsus</taxon>
    </lineage>
</organism>
<proteinExistence type="predicted"/>
<dbReference type="EMBL" id="GG683913">
    <property type="protein sequence ID" value="EER01565.1"/>
    <property type="molecule type" value="Genomic_DNA"/>
</dbReference>
<accession>C5LNY3</accession>
<keyword evidence="3" id="KW-1185">Reference proteome</keyword>